<evidence type="ECO:0000313" key="2">
    <source>
        <dbReference type="EMBL" id="MCK9794351.1"/>
    </source>
</evidence>
<evidence type="ECO:0000313" key="3">
    <source>
        <dbReference type="Proteomes" id="UP001651050"/>
    </source>
</evidence>
<dbReference type="RefSeq" id="WP_416344194.1">
    <property type="nucleotide sequence ID" value="NZ_JALQCY010000003.1"/>
</dbReference>
<protein>
    <submittedName>
        <fullName evidence="2">Chromate resistance protein</fullName>
    </submittedName>
</protein>
<evidence type="ECO:0000259" key="1">
    <source>
        <dbReference type="Pfam" id="PF20229"/>
    </source>
</evidence>
<dbReference type="EMBL" id="JALQCY010000003">
    <property type="protein sequence ID" value="MCK9794351.1"/>
    <property type="molecule type" value="Genomic_DNA"/>
</dbReference>
<dbReference type="InterPro" id="IPR046858">
    <property type="entry name" value="ChrB_N"/>
</dbReference>
<name>A0ABT0J4B8_9MICO</name>
<proteinExistence type="predicted"/>
<gene>
    <name evidence="2" type="ORF">M1843_11400</name>
</gene>
<accession>A0ABT0J4B8</accession>
<feature type="domain" description="ChrB N-terminal" evidence="1">
    <location>
        <begin position="20"/>
        <end position="156"/>
    </location>
</feature>
<comment type="caution">
    <text evidence="2">The sequence shown here is derived from an EMBL/GenBank/DDBJ whole genome shotgun (WGS) entry which is preliminary data.</text>
</comment>
<reference evidence="2 3" key="1">
    <citation type="submission" date="2022-02" db="EMBL/GenBank/DDBJ databases">
        <title>The car tank lid bacteriome: a reservoir of bacteria with potential in bioremediation of fuel.</title>
        <authorList>
            <person name="Vidal-Verdu A."/>
            <person name="Gomez-Martinez D."/>
            <person name="Latorre-Perez A."/>
            <person name="Pereto J."/>
            <person name="Porcar M."/>
        </authorList>
    </citation>
    <scope>NUCLEOTIDE SEQUENCE [LARGE SCALE GENOMIC DNA]</scope>
    <source>
        <strain evidence="2 3">4D.3</strain>
    </source>
</reference>
<dbReference type="Proteomes" id="UP001651050">
    <property type="component" value="Unassembled WGS sequence"/>
</dbReference>
<organism evidence="2 3">
    <name type="scientific">Isoptericola peretonis</name>
    <dbReference type="NCBI Taxonomy" id="2918523"/>
    <lineage>
        <taxon>Bacteria</taxon>
        <taxon>Bacillati</taxon>
        <taxon>Actinomycetota</taxon>
        <taxon>Actinomycetes</taxon>
        <taxon>Micrococcales</taxon>
        <taxon>Promicromonosporaceae</taxon>
        <taxon>Isoptericola</taxon>
    </lineage>
</organism>
<dbReference type="Pfam" id="PF20229">
    <property type="entry name" value="ChrB_N"/>
    <property type="match status" value="1"/>
</dbReference>
<keyword evidence="3" id="KW-1185">Reference proteome</keyword>
<sequence>MTGEWVLLSYRLPREPSAPRVALWRRLKRQGVAQVSDGLVALPADARTREQLEWAAEEVVERGGSSSVWLARPSTAAHERDLAATMAADRAAEWTELAESARAALDASPGEQRSTLARLRRASRQVARRDFFPPPQRDVARAALRDLEDLVAAHADAPSGRTR</sequence>